<evidence type="ECO:0000256" key="8">
    <source>
        <dbReference type="PIRNR" id="PIRNR025024"/>
    </source>
</evidence>
<keyword evidence="7 8" id="KW-0539">Nucleus</keyword>
<keyword evidence="6 8" id="KW-0804">Transcription</keyword>
<feature type="region of interest" description="Disordered" evidence="10">
    <location>
        <begin position="317"/>
        <end position="352"/>
    </location>
</feature>
<dbReference type="GO" id="GO:0006338">
    <property type="term" value="P:chromatin remodeling"/>
    <property type="evidence" value="ECO:0007669"/>
    <property type="project" value="TreeGrafter"/>
</dbReference>
<dbReference type="Gene3D" id="3.30.60.90">
    <property type="match status" value="1"/>
</dbReference>
<dbReference type="Gene3D" id="1.10.10.10">
    <property type="entry name" value="Winged helix-like DNA-binding domain superfamily/Winged helix DNA-binding domain"/>
    <property type="match status" value="1"/>
</dbReference>
<evidence type="ECO:0000256" key="6">
    <source>
        <dbReference type="ARBA" id="ARBA00023163"/>
    </source>
</evidence>
<evidence type="ECO:0000259" key="12">
    <source>
        <dbReference type="PROSITE" id="PS50135"/>
    </source>
</evidence>
<evidence type="ECO:0000259" key="13">
    <source>
        <dbReference type="PROSITE" id="PS50934"/>
    </source>
</evidence>
<sequence>MTVSHRKPRPSQSNQERSAVAEPGVRYHCDVCGADITLTVRIRCAGGCKDFDLCGTCFCTGSEIGQHKAWHDYRVIEQHCTPVFCPDWGVDEELLLIDGCQIYGVGNWMDIADHIGNRTKEEVEQHFMDVYIEGRNGLPSGDERAARAVEEWREAHPLDPSFCGEEPLPIVGPDPDFTTDKSAETFQRERRERIERLRAAQAAFQVPKPGKPLVSGPTTHSELAGFMPGRLEFDHEYEQDAEQPVKDMEFGRVYSFGGDLMPTEMEALGTGATQGKPRMESSGRGGPKQVATPPEEPEEETFTDALEGEPMAVDEATPAPAAAASTSAPAPPAENEDAKAEEATDDRAPDWDEDPLDLELKLAVLDIYNDHLDRRAFKKRFLFERNIIDYRRLVASERRRPKEERDLLARIKHFATLQTAGDFEELFHNLCYEEALKKTIRQLQQYRRMGITTFAEAARYDHELAERTKRQLEAAEGHLSLHAASSTGRSRHRERSQSVAEKGPDDEFAFASAPSIQLLTRDEQQLCSALHILPQPFLVLKAALLTYSYAHHRALTLQHCEQLFAIDPRKLAHVYDFFRDKGYLQAVNMASTSRAGAFSAPASDHAA</sequence>
<dbReference type="EMBL" id="CP119901">
    <property type="protein sequence ID" value="WFD22152.1"/>
    <property type="molecule type" value="Genomic_DNA"/>
</dbReference>
<feature type="compositionally biased region" description="Basic and acidic residues" evidence="10">
    <location>
        <begin position="336"/>
        <end position="350"/>
    </location>
</feature>
<dbReference type="GO" id="GO:0008270">
    <property type="term" value="F:zinc ion binding"/>
    <property type="evidence" value="ECO:0007669"/>
    <property type="project" value="UniProtKB-KW"/>
</dbReference>
<evidence type="ECO:0000256" key="10">
    <source>
        <dbReference type="SAM" id="MobiDB-lite"/>
    </source>
</evidence>
<dbReference type="InterPro" id="IPR007526">
    <property type="entry name" value="SWIRM"/>
</dbReference>
<dbReference type="AlphaFoldDB" id="A0AAF0E9C1"/>
<dbReference type="FunFam" id="3.30.60.90:FF:000008">
    <property type="entry name" value="Transcriptional adapter 2"/>
    <property type="match status" value="1"/>
</dbReference>
<dbReference type="SMART" id="SM00717">
    <property type="entry name" value="SANT"/>
    <property type="match status" value="1"/>
</dbReference>
<accession>A0AAF0E9C1</accession>
<dbReference type="InterPro" id="IPR017930">
    <property type="entry name" value="Myb_dom"/>
</dbReference>
<dbReference type="InterPro" id="IPR000433">
    <property type="entry name" value="Znf_ZZ"/>
</dbReference>
<evidence type="ECO:0000256" key="9">
    <source>
        <dbReference type="PROSITE-ProRule" id="PRU00228"/>
    </source>
</evidence>
<keyword evidence="3 9" id="KW-0863">Zinc-finger</keyword>
<protein>
    <recommendedName>
        <fullName evidence="8">Transcriptional adapter 2</fullName>
    </recommendedName>
</protein>
<dbReference type="SUPFAM" id="SSF46689">
    <property type="entry name" value="Homeodomain-like"/>
    <property type="match status" value="2"/>
</dbReference>
<feature type="domain" description="SWIRM" evidence="13">
    <location>
        <begin position="499"/>
        <end position="595"/>
    </location>
</feature>
<dbReference type="SUPFAM" id="SSF57850">
    <property type="entry name" value="RING/U-box"/>
    <property type="match status" value="1"/>
</dbReference>
<dbReference type="Pfam" id="PF22941">
    <property type="entry name" value="TADA2A-like_3rd"/>
    <property type="match status" value="2"/>
</dbReference>
<dbReference type="PANTHER" id="PTHR12374:SF20">
    <property type="entry name" value="TRANSCRIPTIONAL ADAPTER 2-ALPHA"/>
    <property type="match status" value="1"/>
</dbReference>
<organism evidence="16 17">
    <name type="scientific">Malassezia equina</name>
    <dbReference type="NCBI Taxonomy" id="1381935"/>
    <lineage>
        <taxon>Eukaryota</taxon>
        <taxon>Fungi</taxon>
        <taxon>Dikarya</taxon>
        <taxon>Basidiomycota</taxon>
        <taxon>Ustilaginomycotina</taxon>
        <taxon>Malasseziomycetes</taxon>
        <taxon>Malasseziales</taxon>
        <taxon>Malasseziaceae</taxon>
        <taxon>Malassezia</taxon>
    </lineage>
</organism>
<evidence type="ECO:0000313" key="16">
    <source>
        <dbReference type="EMBL" id="WFD22152.1"/>
    </source>
</evidence>
<keyword evidence="5 8" id="KW-0805">Transcription regulation</keyword>
<dbReference type="Proteomes" id="UP001214415">
    <property type="component" value="Chromosome 2"/>
</dbReference>
<keyword evidence="4" id="KW-0862">Zinc</keyword>
<dbReference type="PROSITE" id="PS50090">
    <property type="entry name" value="MYB_LIKE"/>
    <property type="match status" value="1"/>
</dbReference>
<dbReference type="GO" id="GO:0003713">
    <property type="term" value="F:transcription coactivator activity"/>
    <property type="evidence" value="ECO:0007669"/>
    <property type="project" value="InterPro"/>
</dbReference>
<feature type="region of interest" description="Disordered" evidence="10">
    <location>
        <begin position="483"/>
        <end position="504"/>
    </location>
</feature>
<name>A0AAF0E9C1_9BASI</name>
<keyword evidence="17" id="KW-1185">Reference proteome</keyword>
<dbReference type="PROSITE" id="PS51293">
    <property type="entry name" value="SANT"/>
    <property type="match status" value="1"/>
</dbReference>
<dbReference type="FunFam" id="1.10.10.10:FF:000087">
    <property type="entry name" value="Transcriptional adapter 2"/>
    <property type="match status" value="1"/>
</dbReference>
<dbReference type="Pfam" id="PF00249">
    <property type="entry name" value="Myb_DNA-binding"/>
    <property type="match status" value="1"/>
</dbReference>
<dbReference type="InterPro" id="IPR017884">
    <property type="entry name" value="SANT_dom"/>
</dbReference>
<reference evidence="16" key="1">
    <citation type="submission" date="2023-03" db="EMBL/GenBank/DDBJ databases">
        <title>Mating type loci evolution in Malassezia.</title>
        <authorList>
            <person name="Coelho M.A."/>
        </authorList>
    </citation>
    <scope>NUCLEOTIDE SEQUENCE</scope>
    <source>
        <strain evidence="16">CBS 12830</strain>
    </source>
</reference>
<dbReference type="FunFam" id="1.10.10.60:FF:000115">
    <property type="entry name" value="Transcriptional adapter 2"/>
    <property type="match status" value="1"/>
</dbReference>
<gene>
    <name evidence="16" type="primary">ADA2</name>
    <name evidence="16" type="ORF">MEQU1_000814</name>
</gene>
<evidence type="ECO:0000259" key="15">
    <source>
        <dbReference type="PROSITE" id="PS51294"/>
    </source>
</evidence>
<dbReference type="PROSITE" id="PS50934">
    <property type="entry name" value="SWIRM"/>
    <property type="match status" value="1"/>
</dbReference>
<feature type="domain" description="Myb-like" evidence="11">
    <location>
        <begin position="88"/>
        <end position="131"/>
    </location>
</feature>
<dbReference type="CDD" id="cd02335">
    <property type="entry name" value="ZZ_ADA2"/>
    <property type="match status" value="1"/>
</dbReference>
<evidence type="ECO:0000256" key="5">
    <source>
        <dbReference type="ARBA" id="ARBA00023015"/>
    </source>
</evidence>
<feature type="region of interest" description="Disordered" evidence="10">
    <location>
        <begin position="270"/>
        <end position="302"/>
    </location>
</feature>
<dbReference type="GO" id="GO:0070461">
    <property type="term" value="C:SAGA-type complex"/>
    <property type="evidence" value="ECO:0007669"/>
    <property type="project" value="TreeGrafter"/>
</dbReference>
<dbReference type="PROSITE" id="PS50135">
    <property type="entry name" value="ZF_ZZ_2"/>
    <property type="match status" value="1"/>
</dbReference>
<keyword evidence="2" id="KW-0479">Metal-binding</keyword>
<feature type="compositionally biased region" description="Low complexity" evidence="10">
    <location>
        <begin position="317"/>
        <end position="328"/>
    </location>
</feature>
<evidence type="ECO:0000313" key="17">
    <source>
        <dbReference type="Proteomes" id="UP001214415"/>
    </source>
</evidence>
<dbReference type="GO" id="GO:0006357">
    <property type="term" value="P:regulation of transcription by RNA polymerase II"/>
    <property type="evidence" value="ECO:0007669"/>
    <property type="project" value="InterPro"/>
</dbReference>
<evidence type="ECO:0000256" key="2">
    <source>
        <dbReference type="ARBA" id="ARBA00022723"/>
    </source>
</evidence>
<dbReference type="GO" id="GO:0005634">
    <property type="term" value="C:nucleus"/>
    <property type="evidence" value="ECO:0007669"/>
    <property type="project" value="UniProtKB-SubCell"/>
</dbReference>
<comment type="subcellular location">
    <subcellularLocation>
        <location evidence="1 8">Nucleus</location>
    </subcellularLocation>
</comment>
<dbReference type="Gene3D" id="1.10.10.60">
    <property type="entry name" value="Homeodomain-like"/>
    <property type="match status" value="1"/>
</dbReference>
<dbReference type="InterPro" id="IPR043145">
    <property type="entry name" value="Znf_ZZ_sf"/>
</dbReference>
<feature type="domain" description="HTH myb-type" evidence="15">
    <location>
        <begin position="88"/>
        <end position="135"/>
    </location>
</feature>
<dbReference type="PROSITE" id="PS51294">
    <property type="entry name" value="HTH_MYB"/>
    <property type="match status" value="1"/>
</dbReference>
<dbReference type="InterPro" id="IPR036388">
    <property type="entry name" value="WH-like_DNA-bd_sf"/>
</dbReference>
<feature type="domain" description="SANT" evidence="14">
    <location>
        <begin position="83"/>
        <end position="135"/>
    </location>
</feature>
<evidence type="ECO:0000259" key="11">
    <source>
        <dbReference type="PROSITE" id="PS50090"/>
    </source>
</evidence>
<dbReference type="PANTHER" id="PTHR12374">
    <property type="entry name" value="TRANSCRIPTIONAL ADAPTOR 2 ADA2 -RELATED"/>
    <property type="match status" value="1"/>
</dbReference>
<dbReference type="CDD" id="cd00167">
    <property type="entry name" value="SANT"/>
    <property type="match status" value="1"/>
</dbReference>
<dbReference type="InterPro" id="IPR016827">
    <property type="entry name" value="Ada2/TADA2"/>
</dbReference>
<dbReference type="InterPro" id="IPR001005">
    <property type="entry name" value="SANT/Myb"/>
</dbReference>
<proteinExistence type="predicted"/>
<dbReference type="InterPro" id="IPR041983">
    <property type="entry name" value="ADA2-like_ZZ"/>
</dbReference>
<dbReference type="InterPro" id="IPR055141">
    <property type="entry name" value="TADA2A_B-like_dom"/>
</dbReference>
<dbReference type="PIRSF" id="PIRSF025024">
    <property type="entry name" value="Transcriptional_adaptor_2"/>
    <property type="match status" value="1"/>
</dbReference>
<evidence type="ECO:0000259" key="14">
    <source>
        <dbReference type="PROSITE" id="PS51293"/>
    </source>
</evidence>
<evidence type="ECO:0000256" key="7">
    <source>
        <dbReference type="ARBA" id="ARBA00023242"/>
    </source>
</evidence>
<dbReference type="SMART" id="SM00291">
    <property type="entry name" value="ZnF_ZZ"/>
    <property type="match status" value="1"/>
</dbReference>
<dbReference type="InterPro" id="IPR009057">
    <property type="entry name" value="Homeodomain-like_sf"/>
</dbReference>
<dbReference type="Pfam" id="PF25299">
    <property type="entry name" value="ZZ_ADA2"/>
    <property type="match status" value="1"/>
</dbReference>
<evidence type="ECO:0000256" key="3">
    <source>
        <dbReference type="ARBA" id="ARBA00022771"/>
    </source>
</evidence>
<dbReference type="PROSITE" id="PS01357">
    <property type="entry name" value="ZF_ZZ_1"/>
    <property type="match status" value="1"/>
</dbReference>
<feature type="domain" description="ZZ-type" evidence="12">
    <location>
        <begin position="24"/>
        <end position="81"/>
    </location>
</feature>
<evidence type="ECO:0000256" key="1">
    <source>
        <dbReference type="ARBA" id="ARBA00004123"/>
    </source>
</evidence>
<evidence type="ECO:0000256" key="4">
    <source>
        <dbReference type="ARBA" id="ARBA00022833"/>
    </source>
</evidence>
<dbReference type="GO" id="GO:0003682">
    <property type="term" value="F:chromatin binding"/>
    <property type="evidence" value="ECO:0007669"/>
    <property type="project" value="TreeGrafter"/>
</dbReference>